<sequence>MAASLDSHLLVAAGALQQCQDVLDLTTAAIATVGHASVDQGLELMKTALTNAAALALSEATGILNIIRSSPFNAAQRAELSEMESSRVQAHQLQSSARDRAAVFRREPAPAGRQRGQTCHTFQTYVTEKMWQLFKEPRTTWDQALQAIAQRCDQLGLVHPTEPTMVHMWSVFALCRVQSDDEIDVVLGPAECLRKKNDIADELTLLKRRHRLRHWGVLQHYPSTCEELRATSPTVYQKAYPEGALPATCPLNQITIEVLGSRLPCRVSRGSVRRSVVAPARRASIGSRVDRALGDMRPGDPYVPGLQIYGRHQGHSDEQFRDFGNQPAGHGYGPLRYGAHHPPMGHDNHRRLPLEGGPTGGGVGLGTAPKGAPVARSVDDMSRAMKDATLRKNVGAVGGVGEAGDGGVGGAGGEQGADDDEGALDPNGAEGANAATASSLPSLKYPGAPKTKWLYTSLDTFRWRVFKVGDRVDAPFSFRVEPKKAWANLVRYVQQAYAFVYSSVYSVQDQLVIVLSLMSSVVGYSSASGIDVGELRFGQRLVVPQDQRDFKARFQKALRIVQLTRILEVSSRLCVAMSFSVVFRPLGVIAWGIWSALFTTVIFRYCGESWGSAVWNALQPASWMGAAEPYLMNQGLERLYGRNPGDTRKIIWTFNFAHGIESFAMVLVLYLFKPAAVIDALLQGHQSYAFIFGLLGGRVASRLASVLAGGMERESKEKADKEREAKSKREAAARLAATKKKVEESSEDEEEEEEEEEEDEAQEEEEEEEEEGDDDSEESEEPSEKVAKKAKQAAVKKKASTKERDKKRKGKEKANRKGKTREKEKKKRRRKKESSSASDESAGTSDS</sequence>
<feature type="compositionally biased region" description="Low complexity" evidence="1">
    <location>
        <begin position="835"/>
        <end position="847"/>
    </location>
</feature>
<feature type="transmembrane region" description="Helical" evidence="2">
    <location>
        <begin position="582"/>
        <end position="603"/>
    </location>
</feature>
<protein>
    <submittedName>
        <fullName evidence="3">Uncharacterized protein</fullName>
    </submittedName>
</protein>
<feature type="compositionally biased region" description="Basic and acidic residues" evidence="1">
    <location>
        <begin position="711"/>
        <end position="732"/>
    </location>
</feature>
<dbReference type="EMBL" id="CAUYUJ010019270">
    <property type="protein sequence ID" value="CAK0889824.1"/>
    <property type="molecule type" value="Genomic_DNA"/>
</dbReference>
<feature type="region of interest" description="Disordered" evidence="1">
    <location>
        <begin position="710"/>
        <end position="847"/>
    </location>
</feature>
<keyword evidence="2" id="KW-1133">Transmembrane helix</keyword>
<feature type="compositionally biased region" description="Basic residues" evidence="1">
    <location>
        <begin position="788"/>
        <end position="832"/>
    </location>
</feature>
<keyword evidence="2" id="KW-0472">Membrane</keyword>
<feature type="compositionally biased region" description="Gly residues" evidence="1">
    <location>
        <begin position="396"/>
        <end position="415"/>
    </location>
</feature>
<evidence type="ECO:0000256" key="1">
    <source>
        <dbReference type="SAM" id="MobiDB-lite"/>
    </source>
</evidence>
<dbReference type="Proteomes" id="UP001189429">
    <property type="component" value="Unassembled WGS sequence"/>
</dbReference>
<evidence type="ECO:0000313" key="3">
    <source>
        <dbReference type="EMBL" id="CAK0889824.1"/>
    </source>
</evidence>
<feature type="compositionally biased region" description="Acidic residues" evidence="1">
    <location>
        <begin position="745"/>
        <end position="781"/>
    </location>
</feature>
<keyword evidence="2" id="KW-0812">Transmembrane</keyword>
<accession>A0ABN9WX32</accession>
<gene>
    <name evidence="3" type="ORF">PCOR1329_LOCUS70246</name>
</gene>
<evidence type="ECO:0000313" key="4">
    <source>
        <dbReference type="Proteomes" id="UP001189429"/>
    </source>
</evidence>
<proteinExistence type="predicted"/>
<feature type="region of interest" description="Disordered" evidence="1">
    <location>
        <begin position="396"/>
        <end position="441"/>
    </location>
</feature>
<name>A0ABN9WX32_9DINO</name>
<comment type="caution">
    <text evidence="3">The sequence shown here is derived from an EMBL/GenBank/DDBJ whole genome shotgun (WGS) entry which is preliminary data.</text>
</comment>
<feature type="transmembrane region" description="Helical" evidence="2">
    <location>
        <begin position="650"/>
        <end position="672"/>
    </location>
</feature>
<keyword evidence="4" id="KW-1185">Reference proteome</keyword>
<reference evidence="3" key="1">
    <citation type="submission" date="2023-10" db="EMBL/GenBank/DDBJ databases">
        <authorList>
            <person name="Chen Y."/>
            <person name="Shah S."/>
            <person name="Dougan E. K."/>
            <person name="Thang M."/>
            <person name="Chan C."/>
        </authorList>
    </citation>
    <scope>NUCLEOTIDE SEQUENCE [LARGE SCALE GENOMIC DNA]</scope>
</reference>
<organism evidence="3 4">
    <name type="scientific">Prorocentrum cordatum</name>
    <dbReference type="NCBI Taxonomy" id="2364126"/>
    <lineage>
        <taxon>Eukaryota</taxon>
        <taxon>Sar</taxon>
        <taxon>Alveolata</taxon>
        <taxon>Dinophyceae</taxon>
        <taxon>Prorocentrales</taxon>
        <taxon>Prorocentraceae</taxon>
        <taxon>Prorocentrum</taxon>
    </lineage>
</organism>
<evidence type="ECO:0000256" key="2">
    <source>
        <dbReference type="SAM" id="Phobius"/>
    </source>
</evidence>